<protein>
    <submittedName>
        <fullName evidence="1">Uncharacterized protein</fullName>
    </submittedName>
</protein>
<evidence type="ECO:0000313" key="1">
    <source>
        <dbReference type="EMBL" id="KAL3522441.1"/>
    </source>
</evidence>
<dbReference type="AlphaFoldDB" id="A0ABD2ZSP2"/>
<dbReference type="Proteomes" id="UP001630127">
    <property type="component" value="Unassembled WGS sequence"/>
</dbReference>
<name>A0ABD2ZSP2_9GENT</name>
<accession>A0ABD2ZSP2</accession>
<organism evidence="1 2">
    <name type="scientific">Cinchona calisaya</name>
    <dbReference type="NCBI Taxonomy" id="153742"/>
    <lineage>
        <taxon>Eukaryota</taxon>
        <taxon>Viridiplantae</taxon>
        <taxon>Streptophyta</taxon>
        <taxon>Embryophyta</taxon>
        <taxon>Tracheophyta</taxon>
        <taxon>Spermatophyta</taxon>
        <taxon>Magnoliopsida</taxon>
        <taxon>eudicotyledons</taxon>
        <taxon>Gunneridae</taxon>
        <taxon>Pentapetalae</taxon>
        <taxon>asterids</taxon>
        <taxon>lamiids</taxon>
        <taxon>Gentianales</taxon>
        <taxon>Rubiaceae</taxon>
        <taxon>Cinchonoideae</taxon>
        <taxon>Cinchoneae</taxon>
        <taxon>Cinchona</taxon>
    </lineage>
</organism>
<proteinExistence type="predicted"/>
<evidence type="ECO:0000313" key="2">
    <source>
        <dbReference type="Proteomes" id="UP001630127"/>
    </source>
</evidence>
<gene>
    <name evidence="1" type="ORF">ACH5RR_015275</name>
</gene>
<keyword evidence="2" id="KW-1185">Reference proteome</keyword>
<dbReference type="EMBL" id="JBJUIK010000007">
    <property type="protein sequence ID" value="KAL3522441.1"/>
    <property type="molecule type" value="Genomic_DNA"/>
</dbReference>
<reference evidence="1 2" key="1">
    <citation type="submission" date="2024-11" db="EMBL/GenBank/DDBJ databases">
        <title>A near-complete genome assembly of Cinchona calisaya.</title>
        <authorList>
            <person name="Lian D.C."/>
            <person name="Zhao X.W."/>
            <person name="Wei L."/>
        </authorList>
    </citation>
    <scope>NUCLEOTIDE SEQUENCE [LARGE SCALE GENOMIC DNA]</scope>
    <source>
        <tissue evidence="1">Nenye</tissue>
    </source>
</reference>
<comment type="caution">
    <text evidence="1">The sequence shown here is derived from an EMBL/GenBank/DDBJ whole genome shotgun (WGS) entry which is preliminary data.</text>
</comment>
<sequence length="105" mass="11991">MHHFPDFVLEISMKFCLEMNSKEGYHELMLDDLFCFKEKIQGSESLTDRGGKVDDVGLEEKTIANDATTEVMTGTEKVVEDKQVHESEKLGKVLEKTQVEGFRCM</sequence>